<accession>A0A9P5ZRG7</accession>
<evidence type="ECO:0000313" key="2">
    <source>
        <dbReference type="EMBL" id="KAF9492326.1"/>
    </source>
</evidence>
<feature type="region of interest" description="Disordered" evidence="1">
    <location>
        <begin position="65"/>
        <end position="91"/>
    </location>
</feature>
<keyword evidence="3" id="KW-1185">Reference proteome</keyword>
<proteinExistence type="predicted"/>
<dbReference type="EMBL" id="MU154603">
    <property type="protein sequence ID" value="KAF9492326.1"/>
    <property type="molecule type" value="Genomic_DNA"/>
</dbReference>
<dbReference type="Proteomes" id="UP000807025">
    <property type="component" value="Unassembled WGS sequence"/>
</dbReference>
<reference evidence="2" key="1">
    <citation type="submission" date="2020-11" db="EMBL/GenBank/DDBJ databases">
        <authorList>
            <consortium name="DOE Joint Genome Institute"/>
            <person name="Ahrendt S."/>
            <person name="Riley R."/>
            <person name="Andreopoulos W."/>
            <person name="Labutti K."/>
            <person name="Pangilinan J."/>
            <person name="Ruiz-Duenas F.J."/>
            <person name="Barrasa J.M."/>
            <person name="Sanchez-Garcia M."/>
            <person name="Camarero S."/>
            <person name="Miyauchi S."/>
            <person name="Serrano A."/>
            <person name="Linde D."/>
            <person name="Babiker R."/>
            <person name="Drula E."/>
            <person name="Ayuso-Fernandez I."/>
            <person name="Pacheco R."/>
            <person name="Padilla G."/>
            <person name="Ferreira P."/>
            <person name="Barriuso J."/>
            <person name="Kellner H."/>
            <person name="Castanera R."/>
            <person name="Alfaro M."/>
            <person name="Ramirez L."/>
            <person name="Pisabarro A.G."/>
            <person name="Kuo A."/>
            <person name="Tritt A."/>
            <person name="Lipzen A."/>
            <person name="He G."/>
            <person name="Yan M."/>
            <person name="Ng V."/>
            <person name="Cullen D."/>
            <person name="Martin F."/>
            <person name="Rosso M.-N."/>
            <person name="Henrissat B."/>
            <person name="Hibbett D."/>
            <person name="Martinez A.T."/>
            <person name="Grigoriev I.V."/>
        </authorList>
    </citation>
    <scope>NUCLEOTIDE SEQUENCE</scope>
    <source>
        <strain evidence="2">ATCC 90797</strain>
    </source>
</reference>
<name>A0A9P5ZRG7_PLEER</name>
<organism evidence="2 3">
    <name type="scientific">Pleurotus eryngii</name>
    <name type="common">Boletus of the steppes</name>
    <dbReference type="NCBI Taxonomy" id="5323"/>
    <lineage>
        <taxon>Eukaryota</taxon>
        <taxon>Fungi</taxon>
        <taxon>Dikarya</taxon>
        <taxon>Basidiomycota</taxon>
        <taxon>Agaricomycotina</taxon>
        <taxon>Agaricomycetes</taxon>
        <taxon>Agaricomycetidae</taxon>
        <taxon>Agaricales</taxon>
        <taxon>Pleurotineae</taxon>
        <taxon>Pleurotaceae</taxon>
        <taxon>Pleurotus</taxon>
    </lineage>
</organism>
<feature type="compositionally biased region" description="Pro residues" evidence="1">
    <location>
        <begin position="67"/>
        <end position="80"/>
    </location>
</feature>
<sequence>MDRVATKRRFAILEMGRQKREAIDREEPTVEPTQHVERPSGYFFGLDMSENGALYRQFRRISSGLTPPSPCHSPVHPTPESPDKADGCNPAPAVERNRYLAMSWSKNFSSLMGNSIATKDHSPLITYRDSNPLPYFNVLPDSWSGLNAQ</sequence>
<evidence type="ECO:0000256" key="1">
    <source>
        <dbReference type="SAM" id="MobiDB-lite"/>
    </source>
</evidence>
<comment type="caution">
    <text evidence="2">The sequence shown here is derived from an EMBL/GenBank/DDBJ whole genome shotgun (WGS) entry which is preliminary data.</text>
</comment>
<evidence type="ECO:0000313" key="3">
    <source>
        <dbReference type="Proteomes" id="UP000807025"/>
    </source>
</evidence>
<gene>
    <name evidence="2" type="ORF">BDN71DRAFT_1509565</name>
</gene>
<dbReference type="AlphaFoldDB" id="A0A9P5ZRG7"/>
<protein>
    <submittedName>
        <fullName evidence="2">Uncharacterized protein</fullName>
    </submittedName>
</protein>